<gene>
    <name evidence="1" type="ORF">NST17_20600</name>
</gene>
<sequence>MRKKLEKTTELRIQDVNIFIGNECVYIDIPENYQLIVNGRNYIESRKAGRSIQNNHYSLSQGIRRIK</sequence>
<dbReference type="RefSeq" id="WP_269919872.1">
    <property type="nucleotide sequence ID" value="NZ_JANUVP010000025.1"/>
</dbReference>
<comment type="caution">
    <text evidence="1">The sequence shown here is derived from an EMBL/GenBank/DDBJ whole genome shotgun (WGS) entry which is preliminary data.</text>
</comment>
<protein>
    <submittedName>
        <fullName evidence="1">Uncharacterized protein</fullName>
    </submittedName>
</protein>
<evidence type="ECO:0000313" key="2">
    <source>
        <dbReference type="Proteomes" id="UP001459714"/>
    </source>
</evidence>
<dbReference type="EMBL" id="JBBYAK010000003">
    <property type="protein sequence ID" value="MEL3959556.1"/>
    <property type="molecule type" value="Genomic_DNA"/>
</dbReference>
<reference evidence="1 2" key="1">
    <citation type="submission" date="2024-03" db="EMBL/GenBank/DDBJ databases">
        <title>Bacilli Hybrid Assemblies.</title>
        <authorList>
            <person name="Kovac J."/>
        </authorList>
    </citation>
    <scope>NUCLEOTIDE SEQUENCE [LARGE SCALE GENOMIC DNA]</scope>
    <source>
        <strain evidence="1 2">FSL M8-0022</strain>
    </source>
</reference>
<accession>A0ABU9K350</accession>
<keyword evidence="2" id="KW-1185">Reference proteome</keyword>
<evidence type="ECO:0000313" key="1">
    <source>
        <dbReference type="EMBL" id="MEL3959556.1"/>
    </source>
</evidence>
<name>A0ABU9K350_9BACI</name>
<dbReference type="Proteomes" id="UP001459714">
    <property type="component" value="Unassembled WGS sequence"/>
</dbReference>
<proteinExistence type="predicted"/>
<organism evidence="1 2">
    <name type="scientific">Caldifermentibacillus hisashii</name>
    <dbReference type="NCBI Taxonomy" id="996558"/>
    <lineage>
        <taxon>Bacteria</taxon>
        <taxon>Bacillati</taxon>
        <taxon>Bacillota</taxon>
        <taxon>Bacilli</taxon>
        <taxon>Bacillales</taxon>
        <taxon>Bacillaceae</taxon>
        <taxon>Caldifermentibacillus</taxon>
    </lineage>
</organism>